<dbReference type="EMBL" id="KZ305038">
    <property type="protein sequence ID" value="PIA42064.1"/>
    <property type="molecule type" value="Genomic_DNA"/>
</dbReference>
<evidence type="ECO:0000313" key="8">
    <source>
        <dbReference type="Proteomes" id="UP000230069"/>
    </source>
</evidence>
<evidence type="ECO:0000256" key="5">
    <source>
        <dbReference type="ARBA" id="ARBA00023265"/>
    </source>
</evidence>
<organism evidence="7 8">
    <name type="scientific">Aquilegia coerulea</name>
    <name type="common">Rocky mountain columbine</name>
    <dbReference type="NCBI Taxonomy" id="218851"/>
    <lineage>
        <taxon>Eukaryota</taxon>
        <taxon>Viridiplantae</taxon>
        <taxon>Streptophyta</taxon>
        <taxon>Embryophyta</taxon>
        <taxon>Tracheophyta</taxon>
        <taxon>Spermatophyta</taxon>
        <taxon>Magnoliopsida</taxon>
        <taxon>Ranunculales</taxon>
        <taxon>Ranunculaceae</taxon>
        <taxon>Thalictroideae</taxon>
        <taxon>Aquilegia</taxon>
    </lineage>
</organism>
<keyword evidence="4" id="KW-1015">Disulfide bond</keyword>
<evidence type="ECO:0000256" key="4">
    <source>
        <dbReference type="ARBA" id="ARBA00023157"/>
    </source>
</evidence>
<dbReference type="CDD" id="cd05381">
    <property type="entry name" value="CAP_PR-1"/>
    <property type="match status" value="1"/>
</dbReference>
<dbReference type="InterPro" id="IPR002413">
    <property type="entry name" value="V5_allergen-like"/>
</dbReference>
<dbReference type="Proteomes" id="UP000230069">
    <property type="component" value="Unassembled WGS sequence"/>
</dbReference>
<evidence type="ECO:0000256" key="2">
    <source>
        <dbReference type="ARBA" id="ARBA00009923"/>
    </source>
</evidence>
<keyword evidence="3" id="KW-0732">Signal</keyword>
<dbReference type="GO" id="GO:0005576">
    <property type="term" value="C:extracellular region"/>
    <property type="evidence" value="ECO:0007669"/>
    <property type="project" value="InterPro"/>
</dbReference>
<dbReference type="InterPro" id="IPR014044">
    <property type="entry name" value="CAP_dom"/>
</dbReference>
<dbReference type="PANTHER" id="PTHR10334">
    <property type="entry name" value="CYSTEINE-RICH SECRETORY PROTEIN-RELATED"/>
    <property type="match status" value="1"/>
</dbReference>
<dbReference type="Gene3D" id="3.40.33.10">
    <property type="entry name" value="CAP"/>
    <property type="match status" value="1"/>
</dbReference>
<reference evidence="7 8" key="1">
    <citation type="submission" date="2017-09" db="EMBL/GenBank/DDBJ databases">
        <title>WGS assembly of Aquilegia coerulea Goldsmith.</title>
        <authorList>
            <person name="Hodges S."/>
            <person name="Kramer E."/>
            <person name="Nordborg M."/>
            <person name="Tomkins J."/>
            <person name="Borevitz J."/>
            <person name="Derieg N."/>
            <person name="Yan J."/>
            <person name="Mihaltcheva S."/>
            <person name="Hayes R.D."/>
            <person name="Rokhsar D."/>
        </authorList>
    </citation>
    <scope>NUCLEOTIDE SEQUENCE [LARGE SCALE GENOMIC DNA]</scope>
    <source>
        <strain evidence="8">cv. Goldsmith</strain>
    </source>
</reference>
<dbReference type="AlphaFoldDB" id="A0A2G5DEZ7"/>
<dbReference type="SMART" id="SM00198">
    <property type="entry name" value="SCP"/>
    <property type="match status" value="1"/>
</dbReference>
<dbReference type="InterPro" id="IPR035940">
    <property type="entry name" value="CAP_sf"/>
</dbReference>
<name>A0A2G5DEZ7_AQUCA</name>
<dbReference type="InterPro" id="IPR001283">
    <property type="entry name" value="CRISP-related"/>
</dbReference>
<keyword evidence="5" id="KW-0611">Plant defense</keyword>
<protein>
    <recommendedName>
        <fullName evidence="6">SCP domain-containing protein</fullName>
    </recommendedName>
</protein>
<keyword evidence="8" id="KW-1185">Reference proteome</keyword>
<dbReference type="SUPFAM" id="SSF55797">
    <property type="entry name" value="PR-1-like"/>
    <property type="match status" value="1"/>
</dbReference>
<proteinExistence type="inferred from homology"/>
<dbReference type="PRINTS" id="PR00838">
    <property type="entry name" value="V5ALLERGEN"/>
</dbReference>
<dbReference type="InterPro" id="IPR018244">
    <property type="entry name" value="Allrgn_V5/Tpx1_CS"/>
</dbReference>
<evidence type="ECO:0000313" key="7">
    <source>
        <dbReference type="EMBL" id="PIA42064.1"/>
    </source>
</evidence>
<dbReference type="InParanoid" id="A0A2G5DEZ7"/>
<dbReference type="Pfam" id="PF00188">
    <property type="entry name" value="CAP"/>
    <property type="match status" value="1"/>
</dbReference>
<accession>A0A2G5DEZ7</accession>
<dbReference type="FunFam" id="3.40.33.10:FF:000006">
    <property type="entry name" value="Putative pathogenesis-related protein 1"/>
    <property type="match status" value="1"/>
</dbReference>
<dbReference type="PROSITE" id="PS01010">
    <property type="entry name" value="CRISP_2"/>
    <property type="match status" value="1"/>
</dbReference>
<keyword evidence="5" id="KW-0568">Pathogenesis-related protein</keyword>
<comment type="function">
    <text evidence="1">Probably involved in the defense reaction of plants against pathogens.</text>
</comment>
<comment type="similarity">
    <text evidence="2">Belongs to the CRISP family.</text>
</comment>
<sequence length="167" mass="19360">MADITNVLSFLFLITIFLFTFFTTTITTTQASTISDFLNPHNKIRSQYHLKPLQWNNNLANYAKRYANKRRGDCKLIHSNSNYGENIFWGKGKQWKSADAVAAWFAERSSYDYKRNKCNSNECLHYTQLVWKTSSRVGCARIICNSGDTYITCNYDPHGNIRGQKPY</sequence>
<evidence type="ECO:0000256" key="3">
    <source>
        <dbReference type="ARBA" id="ARBA00022729"/>
    </source>
</evidence>
<dbReference type="PRINTS" id="PR00837">
    <property type="entry name" value="V5TPXLIKE"/>
</dbReference>
<evidence type="ECO:0000256" key="1">
    <source>
        <dbReference type="ARBA" id="ARBA00003143"/>
    </source>
</evidence>
<dbReference type="STRING" id="218851.A0A2G5DEZ7"/>
<dbReference type="GO" id="GO:0098542">
    <property type="term" value="P:defense response to other organism"/>
    <property type="evidence" value="ECO:0007669"/>
    <property type="project" value="UniProtKB-ARBA"/>
</dbReference>
<feature type="domain" description="SCP" evidence="6">
    <location>
        <begin position="32"/>
        <end position="163"/>
    </location>
</feature>
<evidence type="ECO:0000259" key="6">
    <source>
        <dbReference type="SMART" id="SM00198"/>
    </source>
</evidence>
<dbReference type="OrthoDB" id="337038at2759"/>
<gene>
    <name evidence="7" type="ORF">AQUCO_02100129v1</name>
</gene>